<evidence type="ECO:0000259" key="3">
    <source>
        <dbReference type="Pfam" id="PF02518"/>
    </source>
</evidence>
<dbReference type="PANTHER" id="PTHR35526:SF3">
    <property type="entry name" value="ANTI-SIGMA-F FACTOR RSBW"/>
    <property type="match status" value="1"/>
</dbReference>
<evidence type="ECO:0000313" key="5">
    <source>
        <dbReference type="Proteomes" id="UP000516230"/>
    </source>
</evidence>
<dbReference type="Gene3D" id="3.30.565.10">
    <property type="entry name" value="Histidine kinase-like ATPase, C-terminal domain"/>
    <property type="match status" value="1"/>
</dbReference>
<accession>A0A7H0I2V5</accession>
<feature type="compositionally biased region" description="Polar residues" evidence="2">
    <location>
        <begin position="1"/>
        <end position="11"/>
    </location>
</feature>
<evidence type="ECO:0000313" key="4">
    <source>
        <dbReference type="EMBL" id="QNP67121.1"/>
    </source>
</evidence>
<keyword evidence="1" id="KW-0723">Serine/threonine-protein kinase</keyword>
<feature type="region of interest" description="Disordered" evidence="2">
    <location>
        <begin position="43"/>
        <end position="72"/>
    </location>
</feature>
<dbReference type="InterPro" id="IPR036890">
    <property type="entry name" value="HATPase_C_sf"/>
</dbReference>
<feature type="domain" description="Histidine kinase/HSP90-like ATPase" evidence="3">
    <location>
        <begin position="78"/>
        <end position="164"/>
    </location>
</feature>
<proteinExistence type="predicted"/>
<dbReference type="InterPro" id="IPR003594">
    <property type="entry name" value="HATPase_dom"/>
</dbReference>
<name>A0A7H0I2V5_9ACTN</name>
<dbReference type="KEGG" id="sgj:IAG43_32325"/>
<dbReference type="PANTHER" id="PTHR35526">
    <property type="entry name" value="ANTI-SIGMA-F FACTOR RSBW-RELATED"/>
    <property type="match status" value="1"/>
</dbReference>
<dbReference type="Pfam" id="PF02518">
    <property type="entry name" value="HATPase_c"/>
    <property type="match status" value="1"/>
</dbReference>
<feature type="region of interest" description="Disordered" evidence="2">
    <location>
        <begin position="1"/>
        <end position="20"/>
    </location>
</feature>
<gene>
    <name evidence="4" type="ORF">IAG43_32325</name>
</gene>
<keyword evidence="5" id="KW-1185">Reference proteome</keyword>
<dbReference type="SUPFAM" id="SSF55874">
    <property type="entry name" value="ATPase domain of HSP90 chaperone/DNA topoisomerase II/histidine kinase"/>
    <property type="match status" value="1"/>
</dbReference>
<keyword evidence="1" id="KW-0418">Kinase</keyword>
<dbReference type="Proteomes" id="UP000516230">
    <property type="component" value="Chromosome"/>
</dbReference>
<dbReference type="AlphaFoldDB" id="A0A7H0I2V5"/>
<evidence type="ECO:0000256" key="2">
    <source>
        <dbReference type="SAM" id="MobiDB-lite"/>
    </source>
</evidence>
<reference evidence="4 5" key="1">
    <citation type="submission" date="2020-08" db="EMBL/GenBank/DDBJ databases">
        <title>A novel species.</title>
        <authorList>
            <person name="Gao J."/>
        </authorList>
    </citation>
    <scope>NUCLEOTIDE SEQUENCE [LARGE SCALE GENOMIC DNA]</scope>
    <source>
        <strain evidence="4 5">CRPJ-33</strain>
    </source>
</reference>
<dbReference type="RefSeq" id="WP_187744174.1">
    <property type="nucleotide sequence ID" value="NZ_CP060825.1"/>
</dbReference>
<protein>
    <recommendedName>
        <fullName evidence="3">Histidine kinase/HSP90-like ATPase domain-containing protein</fullName>
    </recommendedName>
</protein>
<dbReference type="GO" id="GO:0004674">
    <property type="term" value="F:protein serine/threonine kinase activity"/>
    <property type="evidence" value="ECO:0007669"/>
    <property type="project" value="UniProtKB-KW"/>
</dbReference>
<sequence length="175" mass="17537">MTVTDTRTGTEPNPVRHAVDLPRGLHSAAVARHITARWLAASTASTASTASDTSTETGTTAPGTAPSAQGAAGASAADAVTVVSELVTNTVRHTEGPCVLTLTLRAGLLDIAVSDDSEAMPDLHRHGTGGERGGFGLEIVRGLGGAITVVPRLGGKTVHVVLALRQPAGAAAEPP</sequence>
<evidence type="ECO:0000256" key="1">
    <source>
        <dbReference type="ARBA" id="ARBA00022527"/>
    </source>
</evidence>
<dbReference type="EMBL" id="CP060825">
    <property type="protein sequence ID" value="QNP67121.1"/>
    <property type="molecule type" value="Genomic_DNA"/>
</dbReference>
<dbReference type="InterPro" id="IPR050267">
    <property type="entry name" value="Anti-sigma-factor_SerPK"/>
</dbReference>
<keyword evidence="1" id="KW-0808">Transferase</keyword>
<organism evidence="4 5">
    <name type="scientific">Streptomyces genisteinicus</name>
    <dbReference type="NCBI Taxonomy" id="2768068"/>
    <lineage>
        <taxon>Bacteria</taxon>
        <taxon>Bacillati</taxon>
        <taxon>Actinomycetota</taxon>
        <taxon>Actinomycetes</taxon>
        <taxon>Kitasatosporales</taxon>
        <taxon>Streptomycetaceae</taxon>
        <taxon>Streptomyces</taxon>
    </lineage>
</organism>